<feature type="transmembrane region" description="Helical" evidence="1">
    <location>
        <begin position="31"/>
        <end position="49"/>
    </location>
</feature>
<organism evidence="2 3">
    <name type="scientific">Babesia bigemina</name>
    <dbReference type="NCBI Taxonomy" id="5866"/>
    <lineage>
        <taxon>Eukaryota</taxon>
        <taxon>Sar</taxon>
        <taxon>Alveolata</taxon>
        <taxon>Apicomplexa</taxon>
        <taxon>Aconoidasida</taxon>
        <taxon>Piroplasmida</taxon>
        <taxon>Babesiidae</taxon>
        <taxon>Babesia</taxon>
    </lineage>
</organism>
<sequence length="67" mass="7689">MKTLSMCLCHFSLDEQAHNSGVKRITDDNSIVYNIYIIMHISLILRSFIQHDLIATNAVRYGTIYDA</sequence>
<reference evidence="3" key="1">
    <citation type="submission" date="2014-06" db="EMBL/GenBank/DDBJ databases">
        <authorList>
            <person name="Aslett M."/>
            <person name="De Silva N."/>
        </authorList>
    </citation>
    <scope>NUCLEOTIDE SEQUENCE [LARGE SCALE GENOMIC DNA]</scope>
    <source>
        <strain evidence="3">Bond</strain>
    </source>
</reference>
<dbReference type="AlphaFoldDB" id="A0A061D5E5"/>
<keyword evidence="1" id="KW-0472">Membrane</keyword>
<dbReference type="VEuPathDB" id="PiroplasmaDB:BBBOND_0209310"/>
<evidence type="ECO:0000313" key="2">
    <source>
        <dbReference type="EMBL" id="CDR95778.1"/>
    </source>
</evidence>
<keyword evidence="1" id="KW-0812">Transmembrane</keyword>
<keyword evidence="1" id="KW-1133">Transmembrane helix</keyword>
<evidence type="ECO:0000313" key="3">
    <source>
        <dbReference type="Proteomes" id="UP000033188"/>
    </source>
</evidence>
<dbReference type="EMBL" id="LK391708">
    <property type="protein sequence ID" value="CDR95778.1"/>
    <property type="molecule type" value="Genomic_DNA"/>
</dbReference>
<dbReference type="KEGG" id="bbig:BBBOND_0209310"/>
<protein>
    <submittedName>
        <fullName evidence="2">Uncharacterized protein</fullName>
    </submittedName>
</protein>
<evidence type="ECO:0000256" key="1">
    <source>
        <dbReference type="SAM" id="Phobius"/>
    </source>
</evidence>
<accession>A0A061D5E5</accession>
<proteinExistence type="predicted"/>
<name>A0A061D5E5_BABBI</name>
<dbReference type="GeneID" id="24564319"/>
<dbReference type="Proteomes" id="UP000033188">
    <property type="component" value="Chromosome 2"/>
</dbReference>
<dbReference type="RefSeq" id="XP_012767964.1">
    <property type="nucleotide sequence ID" value="XM_012912510.1"/>
</dbReference>
<gene>
    <name evidence="2" type="ORF">BBBOND_0209310</name>
</gene>
<keyword evidence="3" id="KW-1185">Reference proteome</keyword>